<proteinExistence type="inferred from homology"/>
<dbReference type="InterPro" id="IPR011701">
    <property type="entry name" value="MFS"/>
</dbReference>
<reference evidence="8 9" key="1">
    <citation type="submission" date="2018-12" db="EMBL/GenBank/DDBJ databases">
        <authorList>
            <consortium name="Pathogen Informatics"/>
        </authorList>
    </citation>
    <scope>NUCLEOTIDE SEQUENCE [LARGE SCALE GENOMIC DNA]</scope>
    <source>
        <strain evidence="8 9">NCTC12871</strain>
    </source>
</reference>
<keyword evidence="3 6" id="KW-0812">Transmembrane</keyword>
<feature type="transmembrane region" description="Helical" evidence="6">
    <location>
        <begin position="117"/>
        <end position="135"/>
    </location>
</feature>
<dbReference type="GO" id="GO:0035435">
    <property type="term" value="P:phosphate ion transmembrane transport"/>
    <property type="evidence" value="ECO:0007669"/>
    <property type="project" value="TreeGrafter"/>
</dbReference>
<dbReference type="RefSeq" id="WP_126599573.1">
    <property type="nucleotide sequence ID" value="NZ_LR134510.1"/>
</dbReference>
<dbReference type="PANTHER" id="PTHR43826">
    <property type="entry name" value="GLUCOSE-6-PHOSPHATE EXCHANGER SLC37A4"/>
    <property type="match status" value="1"/>
</dbReference>
<dbReference type="GO" id="GO:0061513">
    <property type="term" value="F:glucose 6-phosphate:phosphate antiporter activity"/>
    <property type="evidence" value="ECO:0007669"/>
    <property type="project" value="TreeGrafter"/>
</dbReference>
<evidence type="ECO:0000259" key="7">
    <source>
        <dbReference type="PROSITE" id="PS50850"/>
    </source>
</evidence>
<dbReference type="GO" id="GO:0005886">
    <property type="term" value="C:plasma membrane"/>
    <property type="evidence" value="ECO:0007669"/>
    <property type="project" value="TreeGrafter"/>
</dbReference>
<dbReference type="InterPro" id="IPR036259">
    <property type="entry name" value="MFS_trans_sf"/>
</dbReference>
<feature type="transmembrane region" description="Helical" evidence="6">
    <location>
        <begin position="95"/>
        <end position="111"/>
    </location>
</feature>
<dbReference type="AlphaFoldDB" id="A0A448TU87"/>
<dbReference type="NCBIfam" id="NF008661">
    <property type="entry name" value="PRK11663.1"/>
    <property type="match status" value="1"/>
</dbReference>
<dbReference type="InterPro" id="IPR021159">
    <property type="entry name" value="Sugar-P_transporter_CS"/>
</dbReference>
<organism evidence="8 9">
    <name type="scientific">Actinobacillus delphinicola</name>
    <dbReference type="NCBI Taxonomy" id="51161"/>
    <lineage>
        <taxon>Bacteria</taxon>
        <taxon>Pseudomonadati</taxon>
        <taxon>Pseudomonadota</taxon>
        <taxon>Gammaproteobacteria</taxon>
        <taxon>Pasteurellales</taxon>
        <taxon>Pasteurellaceae</taxon>
        <taxon>Actinobacillus</taxon>
    </lineage>
</organism>
<keyword evidence="4 6" id="KW-1133">Transmembrane helix</keyword>
<evidence type="ECO:0000256" key="1">
    <source>
        <dbReference type="ARBA" id="ARBA00004127"/>
    </source>
</evidence>
<gene>
    <name evidence="8" type="primary">uhpC</name>
    <name evidence="8" type="ORF">NCTC12871_01020</name>
</gene>
<feature type="transmembrane region" description="Helical" evidence="6">
    <location>
        <begin position="411"/>
        <end position="432"/>
    </location>
</feature>
<dbReference type="GO" id="GO:0012505">
    <property type="term" value="C:endomembrane system"/>
    <property type="evidence" value="ECO:0007669"/>
    <property type="project" value="UniProtKB-SubCell"/>
</dbReference>
<keyword evidence="5 6" id="KW-0472">Membrane</keyword>
<feature type="domain" description="Major facilitator superfamily (MFS) profile" evidence="7">
    <location>
        <begin position="30"/>
        <end position="438"/>
    </location>
</feature>
<dbReference type="Gene3D" id="1.20.1250.20">
    <property type="entry name" value="MFS general substrate transporter like domains"/>
    <property type="match status" value="2"/>
</dbReference>
<keyword evidence="9" id="KW-1185">Reference proteome</keyword>
<feature type="transmembrane region" description="Helical" evidence="6">
    <location>
        <begin position="320"/>
        <end position="338"/>
    </location>
</feature>
<feature type="transmembrane region" description="Helical" evidence="6">
    <location>
        <begin position="25"/>
        <end position="44"/>
    </location>
</feature>
<dbReference type="InterPro" id="IPR000849">
    <property type="entry name" value="Sugar_P_transporter"/>
</dbReference>
<feature type="transmembrane region" description="Helical" evidence="6">
    <location>
        <begin position="156"/>
        <end position="180"/>
    </location>
</feature>
<dbReference type="Proteomes" id="UP000279799">
    <property type="component" value="Chromosome"/>
</dbReference>
<dbReference type="PROSITE" id="PS50850">
    <property type="entry name" value="MFS"/>
    <property type="match status" value="1"/>
</dbReference>
<evidence type="ECO:0000256" key="3">
    <source>
        <dbReference type="ARBA" id="ARBA00022692"/>
    </source>
</evidence>
<evidence type="ECO:0000256" key="2">
    <source>
        <dbReference type="ARBA" id="ARBA00009598"/>
    </source>
</evidence>
<evidence type="ECO:0000256" key="6">
    <source>
        <dbReference type="SAM" id="Phobius"/>
    </source>
</evidence>
<evidence type="ECO:0000256" key="4">
    <source>
        <dbReference type="ARBA" id="ARBA00022989"/>
    </source>
</evidence>
<feature type="transmembrane region" description="Helical" evidence="6">
    <location>
        <begin position="344"/>
        <end position="364"/>
    </location>
</feature>
<dbReference type="PROSITE" id="PS00942">
    <property type="entry name" value="GLPT"/>
    <property type="match status" value="1"/>
</dbReference>
<sequence length="446" mass="50312">MNIFKEAPDLPVTKSKEEIDKTYRYWRWQLMIVSYIGYAVFYFTRKSFNFVMPDMLQDLGLHKADIGIMGTAFYLTYGVSKFISGMLGDRSNPRYFMGIGLMMTGVVNILFGMSSSVFMFVTLWIINAFFQGWGWPPCAKLLTSWYSRNERGLWWAFWNTSHNVGGALIPILAGAIAMAWGWRYGMIIPGALAIVIGIVLCLGLRDRPTSMGLPTVGQWRNDEAEKKHESEGIGLSAWEILREYIFKNSIIWVLAFSYCCVYIIRTGINDWGNLYLMETHHYDILKANATVSFFEVGGFLGALFAGWGSDKIFKGNRSQMNIIYVFGIIAVALALWIIPTHNYYVMSSLFFLMGFFIFGPQFMIGMAAAEMSHKHAAATATGFVSLFAYGGAAISGYPLSLIIQHFKWHGFFSTLFIISVASAALLIIVPVLQRRHARKQKLAVAK</sequence>
<feature type="transmembrane region" description="Helical" evidence="6">
    <location>
        <begin position="376"/>
        <end position="399"/>
    </location>
</feature>
<dbReference type="EMBL" id="LR134510">
    <property type="protein sequence ID" value="VEJ09549.1"/>
    <property type="molecule type" value="Genomic_DNA"/>
</dbReference>
<feature type="transmembrane region" description="Helical" evidence="6">
    <location>
        <begin position="250"/>
        <end position="268"/>
    </location>
</feature>
<accession>A0A448TU87</accession>
<protein>
    <submittedName>
        <fullName evidence="8">Regulatory protein UhpC</fullName>
    </submittedName>
</protein>
<dbReference type="NCBIfam" id="TIGR00881">
    <property type="entry name" value="2A0104"/>
    <property type="match status" value="1"/>
</dbReference>
<dbReference type="SUPFAM" id="SSF103473">
    <property type="entry name" value="MFS general substrate transporter"/>
    <property type="match status" value="1"/>
</dbReference>
<feature type="transmembrane region" description="Helical" evidence="6">
    <location>
        <begin position="186"/>
        <end position="204"/>
    </location>
</feature>
<comment type="subcellular location">
    <subcellularLocation>
        <location evidence="1">Endomembrane system</location>
        <topology evidence="1">Multi-pass membrane protein</topology>
    </subcellularLocation>
</comment>
<evidence type="ECO:0000313" key="9">
    <source>
        <dbReference type="Proteomes" id="UP000279799"/>
    </source>
</evidence>
<dbReference type="KEGG" id="adp:NCTC12871_01020"/>
<evidence type="ECO:0000256" key="5">
    <source>
        <dbReference type="ARBA" id="ARBA00023136"/>
    </source>
</evidence>
<dbReference type="Pfam" id="PF07690">
    <property type="entry name" value="MFS_1"/>
    <property type="match status" value="1"/>
</dbReference>
<dbReference type="PANTHER" id="PTHR43826:SF3">
    <property type="entry name" value="GLUCOSE-6-PHOSPHATE EXCHANGER SLC37A4"/>
    <property type="match status" value="1"/>
</dbReference>
<feature type="transmembrane region" description="Helical" evidence="6">
    <location>
        <begin position="64"/>
        <end position="83"/>
    </location>
</feature>
<dbReference type="OrthoDB" id="9766638at2"/>
<dbReference type="InterPro" id="IPR020846">
    <property type="entry name" value="MFS_dom"/>
</dbReference>
<dbReference type="InterPro" id="IPR051337">
    <property type="entry name" value="OPA_Antiporter"/>
</dbReference>
<name>A0A448TU87_9PAST</name>
<comment type="similarity">
    <text evidence="2">Belongs to the major facilitator superfamily. Organophosphate:Pi antiporter (OPA) (TC 2.A.1.4) family.</text>
</comment>
<dbReference type="PIRSF" id="PIRSF002808">
    <property type="entry name" value="Hexose_phosphate_transp"/>
    <property type="match status" value="1"/>
</dbReference>
<feature type="transmembrane region" description="Helical" evidence="6">
    <location>
        <begin position="288"/>
        <end position="308"/>
    </location>
</feature>
<evidence type="ECO:0000313" key="8">
    <source>
        <dbReference type="EMBL" id="VEJ09549.1"/>
    </source>
</evidence>